<dbReference type="PANTHER" id="PTHR11733:SF222">
    <property type="entry name" value="IP12942P"/>
    <property type="match status" value="1"/>
</dbReference>
<feature type="chain" id="PRO_5002816029" evidence="1">
    <location>
        <begin position="20"/>
        <end position="636"/>
    </location>
</feature>
<dbReference type="InterPro" id="IPR024079">
    <property type="entry name" value="MetalloPept_cat_dom_sf"/>
</dbReference>
<dbReference type="InterPro" id="IPR000718">
    <property type="entry name" value="Peptidase_M13"/>
</dbReference>
<evidence type="ECO:0000313" key="2">
    <source>
        <dbReference type="EMBL" id="EDW77322.1"/>
    </source>
</evidence>
<dbReference type="KEGG" id="dwi:6643585"/>
<sequence length="636" mass="76476">MLSEQILIYLFILIQLIVAQTDTESDAFTLLYKKNLQDVIKIRNVSIEPCDNFYRHACGNFETKIANNNNNNNDDDDEDDGDTVPPFLYNKQDRMDFFQRQRINFQTLPGQMVSQLYKECSQTEKDYTFIDQVPGLREHKEVLEAWPFLRHQWERRHLNGKLNWISLSSQLASQGLPTLLNIYFAEKTIYITPIDNIPCPTTQEFQLSLVEDLESRHHHVGQVIGNEMRILCRGMRGELPMIRSQLRTFEQSDKDNNDLHLDDNMMAYFENFFSHLRFTPRELQRAKKLPLDATKIAQAWLVLKQTEPRIVLNYIIWQVKQKFKEIQENCHDVTTEFERLLFTEYWQWHIFEPYIKRDVALASYHLHTTKFYQKRRSQLSRRDWLGYLWPKSMEKQELQVAKILQTYAQSYLNISQIKIHFQEVKFVENSFFYNLLQLRQSKLRFSFYSPYLDEEDPQMPAYFLRHFMHFVILSLYRPTYHYYATQGLSLWLQSRLLEDTDGYYSALDCLEQQSQQHSDDLYRQLSPKEVQNIFNFYRGFVYSLRDYQFWLQGERFAFAENFILQYFNLNTEKIMFYAVVQQFCGRQDDRFSTQLNRVYMNIPEFQYAFNCDSKQTMSPSTKCMINQCEINEIKKK</sequence>
<dbReference type="SUPFAM" id="SSF55486">
    <property type="entry name" value="Metalloproteases ('zincins'), catalytic domain"/>
    <property type="match status" value="1"/>
</dbReference>
<dbReference type="AlphaFoldDB" id="B4MYY3"/>
<dbReference type="Gene3D" id="1.10.1380.10">
    <property type="entry name" value="Neutral endopeptidase , domain2"/>
    <property type="match status" value="1"/>
</dbReference>
<dbReference type="OMA" id="HAEYWQW"/>
<dbReference type="EC" id="3.4.24.-" evidence="2"/>
<dbReference type="eggNOG" id="KOG3624">
    <property type="taxonomic scope" value="Eukaryota"/>
</dbReference>
<keyword evidence="1" id="KW-0732">Signal</keyword>
<protein>
    <submittedName>
        <fullName evidence="2">Uncharacterized protein</fullName>
        <ecNumber evidence="2">3.4.24.-</ecNumber>
    </submittedName>
</protein>
<dbReference type="GO" id="GO:0004222">
    <property type="term" value="F:metalloendopeptidase activity"/>
    <property type="evidence" value="ECO:0007669"/>
    <property type="project" value="InterPro"/>
</dbReference>
<evidence type="ECO:0000256" key="1">
    <source>
        <dbReference type="SAM" id="SignalP"/>
    </source>
</evidence>
<dbReference type="FunCoup" id="B4MYY3">
    <property type="interactions" value="15"/>
</dbReference>
<dbReference type="EMBL" id="CH963913">
    <property type="protein sequence ID" value="EDW77322.1"/>
    <property type="molecule type" value="Genomic_DNA"/>
</dbReference>
<feature type="signal peptide" evidence="1">
    <location>
        <begin position="1"/>
        <end position="19"/>
    </location>
</feature>
<accession>B4MYY3</accession>
<name>B4MYY3_DROWI</name>
<dbReference type="GO" id="GO:0005886">
    <property type="term" value="C:plasma membrane"/>
    <property type="evidence" value="ECO:0007669"/>
    <property type="project" value="TreeGrafter"/>
</dbReference>
<dbReference type="HOGENOM" id="CLU_421672_0_0_1"/>
<proteinExistence type="predicted"/>
<dbReference type="PROSITE" id="PS51885">
    <property type="entry name" value="NEPRILYSIN"/>
    <property type="match status" value="1"/>
</dbReference>
<dbReference type="Proteomes" id="UP000007798">
    <property type="component" value="Unassembled WGS sequence"/>
</dbReference>
<gene>
    <name evidence="2" type="primary">Dwil\GK18901</name>
    <name evidence="2" type="ORF">Dwil_GK18901</name>
</gene>
<dbReference type="PANTHER" id="PTHR11733">
    <property type="entry name" value="ZINC METALLOPROTEASE FAMILY M13 NEPRILYSIN-RELATED"/>
    <property type="match status" value="1"/>
</dbReference>
<keyword evidence="2" id="KW-0378">Hydrolase</keyword>
<dbReference type="PhylomeDB" id="B4MYY3"/>
<dbReference type="GO" id="GO:0006508">
    <property type="term" value="P:proteolysis"/>
    <property type="evidence" value="ECO:0007669"/>
    <property type="project" value="InterPro"/>
</dbReference>
<reference evidence="2 3" key="1">
    <citation type="journal article" date="2007" name="Nature">
        <title>Evolution of genes and genomes on the Drosophila phylogeny.</title>
        <authorList>
            <consortium name="Drosophila 12 Genomes Consortium"/>
            <person name="Clark A.G."/>
            <person name="Eisen M.B."/>
            <person name="Smith D.R."/>
            <person name="Bergman C.M."/>
            <person name="Oliver B."/>
            <person name="Markow T.A."/>
            <person name="Kaufman T.C."/>
            <person name="Kellis M."/>
            <person name="Gelbart W."/>
            <person name="Iyer V.N."/>
            <person name="Pollard D.A."/>
            <person name="Sackton T.B."/>
            <person name="Larracuente A.M."/>
            <person name="Singh N.D."/>
            <person name="Abad J.P."/>
            <person name="Abt D.N."/>
            <person name="Adryan B."/>
            <person name="Aguade M."/>
            <person name="Akashi H."/>
            <person name="Anderson W.W."/>
            <person name="Aquadro C.F."/>
            <person name="Ardell D.H."/>
            <person name="Arguello R."/>
            <person name="Artieri C.G."/>
            <person name="Barbash D.A."/>
            <person name="Barker D."/>
            <person name="Barsanti P."/>
            <person name="Batterham P."/>
            <person name="Batzoglou S."/>
            <person name="Begun D."/>
            <person name="Bhutkar A."/>
            <person name="Blanco E."/>
            <person name="Bosak S.A."/>
            <person name="Bradley R.K."/>
            <person name="Brand A.D."/>
            <person name="Brent M.R."/>
            <person name="Brooks A.N."/>
            <person name="Brown R.H."/>
            <person name="Butlin R.K."/>
            <person name="Caggese C."/>
            <person name="Calvi B.R."/>
            <person name="Bernardo de Carvalho A."/>
            <person name="Caspi A."/>
            <person name="Castrezana S."/>
            <person name="Celniker S.E."/>
            <person name="Chang J.L."/>
            <person name="Chapple C."/>
            <person name="Chatterji S."/>
            <person name="Chinwalla A."/>
            <person name="Civetta A."/>
            <person name="Clifton S.W."/>
            <person name="Comeron J.M."/>
            <person name="Costello J.C."/>
            <person name="Coyne J.A."/>
            <person name="Daub J."/>
            <person name="David R.G."/>
            <person name="Delcher A.L."/>
            <person name="Delehaunty K."/>
            <person name="Do C.B."/>
            <person name="Ebling H."/>
            <person name="Edwards K."/>
            <person name="Eickbush T."/>
            <person name="Evans J.D."/>
            <person name="Filipski A."/>
            <person name="Findeiss S."/>
            <person name="Freyhult E."/>
            <person name="Fulton L."/>
            <person name="Fulton R."/>
            <person name="Garcia A.C."/>
            <person name="Gardiner A."/>
            <person name="Garfield D.A."/>
            <person name="Garvin B.E."/>
            <person name="Gibson G."/>
            <person name="Gilbert D."/>
            <person name="Gnerre S."/>
            <person name="Godfrey J."/>
            <person name="Good R."/>
            <person name="Gotea V."/>
            <person name="Gravely B."/>
            <person name="Greenberg A.J."/>
            <person name="Griffiths-Jones S."/>
            <person name="Gross S."/>
            <person name="Guigo R."/>
            <person name="Gustafson E.A."/>
            <person name="Haerty W."/>
            <person name="Hahn M.W."/>
            <person name="Halligan D.L."/>
            <person name="Halpern A.L."/>
            <person name="Halter G.M."/>
            <person name="Han M.V."/>
            <person name="Heger A."/>
            <person name="Hillier L."/>
            <person name="Hinrichs A.S."/>
            <person name="Holmes I."/>
            <person name="Hoskins R.A."/>
            <person name="Hubisz M.J."/>
            <person name="Hultmark D."/>
            <person name="Huntley M.A."/>
            <person name="Jaffe D.B."/>
            <person name="Jagadeeshan S."/>
            <person name="Jeck W.R."/>
            <person name="Johnson J."/>
            <person name="Jones C.D."/>
            <person name="Jordan W.C."/>
            <person name="Karpen G.H."/>
            <person name="Kataoka E."/>
            <person name="Keightley P.D."/>
            <person name="Kheradpour P."/>
            <person name="Kirkness E.F."/>
            <person name="Koerich L.B."/>
            <person name="Kristiansen K."/>
            <person name="Kudrna D."/>
            <person name="Kulathinal R.J."/>
            <person name="Kumar S."/>
            <person name="Kwok R."/>
            <person name="Lander E."/>
            <person name="Langley C.H."/>
            <person name="Lapoint R."/>
            <person name="Lazzaro B.P."/>
            <person name="Lee S.J."/>
            <person name="Levesque L."/>
            <person name="Li R."/>
            <person name="Lin C.F."/>
            <person name="Lin M.F."/>
            <person name="Lindblad-Toh K."/>
            <person name="Llopart A."/>
            <person name="Long M."/>
            <person name="Low L."/>
            <person name="Lozovsky E."/>
            <person name="Lu J."/>
            <person name="Luo M."/>
            <person name="Machado C.A."/>
            <person name="Makalowski W."/>
            <person name="Marzo M."/>
            <person name="Matsuda M."/>
            <person name="Matzkin L."/>
            <person name="McAllister B."/>
            <person name="McBride C.S."/>
            <person name="McKernan B."/>
            <person name="McKernan K."/>
            <person name="Mendez-Lago M."/>
            <person name="Minx P."/>
            <person name="Mollenhauer M.U."/>
            <person name="Montooth K."/>
            <person name="Mount S.M."/>
            <person name="Mu X."/>
            <person name="Myers E."/>
            <person name="Negre B."/>
            <person name="Newfeld S."/>
            <person name="Nielsen R."/>
            <person name="Noor M.A."/>
            <person name="O'Grady P."/>
            <person name="Pachter L."/>
            <person name="Papaceit M."/>
            <person name="Parisi M.J."/>
            <person name="Parisi M."/>
            <person name="Parts L."/>
            <person name="Pedersen J.S."/>
            <person name="Pesole G."/>
            <person name="Phillippy A.M."/>
            <person name="Ponting C.P."/>
            <person name="Pop M."/>
            <person name="Porcelli D."/>
            <person name="Powell J.R."/>
            <person name="Prohaska S."/>
            <person name="Pruitt K."/>
            <person name="Puig M."/>
            <person name="Quesneville H."/>
            <person name="Ram K.R."/>
            <person name="Rand D."/>
            <person name="Rasmussen M.D."/>
            <person name="Reed L.K."/>
            <person name="Reenan R."/>
            <person name="Reily A."/>
            <person name="Remington K.A."/>
            <person name="Rieger T.T."/>
            <person name="Ritchie M.G."/>
            <person name="Robin C."/>
            <person name="Rogers Y.H."/>
            <person name="Rohde C."/>
            <person name="Rozas J."/>
            <person name="Rubenfield M.J."/>
            <person name="Ruiz A."/>
            <person name="Russo S."/>
            <person name="Salzberg S.L."/>
            <person name="Sanchez-Gracia A."/>
            <person name="Saranga D.J."/>
            <person name="Sato H."/>
            <person name="Schaeffer S.W."/>
            <person name="Schatz M.C."/>
            <person name="Schlenke T."/>
            <person name="Schwartz R."/>
            <person name="Segarra C."/>
            <person name="Singh R.S."/>
            <person name="Sirot L."/>
            <person name="Sirota M."/>
            <person name="Sisneros N.B."/>
            <person name="Smith C.D."/>
            <person name="Smith T.F."/>
            <person name="Spieth J."/>
            <person name="Stage D.E."/>
            <person name="Stark A."/>
            <person name="Stephan W."/>
            <person name="Strausberg R.L."/>
            <person name="Strempel S."/>
            <person name="Sturgill D."/>
            <person name="Sutton G."/>
            <person name="Sutton G.G."/>
            <person name="Tao W."/>
            <person name="Teichmann S."/>
            <person name="Tobari Y.N."/>
            <person name="Tomimura Y."/>
            <person name="Tsolas J.M."/>
            <person name="Valente V.L."/>
            <person name="Venter E."/>
            <person name="Venter J.C."/>
            <person name="Vicario S."/>
            <person name="Vieira F.G."/>
            <person name="Vilella A.J."/>
            <person name="Villasante A."/>
            <person name="Walenz B."/>
            <person name="Wang J."/>
            <person name="Wasserman M."/>
            <person name="Watts T."/>
            <person name="Wilson D."/>
            <person name="Wilson R.K."/>
            <person name="Wing R.A."/>
            <person name="Wolfner M.F."/>
            <person name="Wong A."/>
            <person name="Wong G.K."/>
            <person name="Wu C.I."/>
            <person name="Wu G."/>
            <person name="Yamamoto D."/>
            <person name="Yang H.P."/>
            <person name="Yang S.P."/>
            <person name="Yorke J.A."/>
            <person name="Yoshida K."/>
            <person name="Zdobnov E."/>
            <person name="Zhang P."/>
            <person name="Zhang Y."/>
            <person name="Zimin A.V."/>
            <person name="Baldwin J."/>
            <person name="Abdouelleil A."/>
            <person name="Abdulkadir J."/>
            <person name="Abebe A."/>
            <person name="Abera B."/>
            <person name="Abreu J."/>
            <person name="Acer S.C."/>
            <person name="Aftuck L."/>
            <person name="Alexander A."/>
            <person name="An P."/>
            <person name="Anderson E."/>
            <person name="Anderson S."/>
            <person name="Arachi H."/>
            <person name="Azer M."/>
            <person name="Bachantsang P."/>
            <person name="Barry A."/>
            <person name="Bayul T."/>
            <person name="Berlin A."/>
            <person name="Bessette D."/>
            <person name="Bloom T."/>
            <person name="Blye J."/>
            <person name="Boguslavskiy L."/>
            <person name="Bonnet C."/>
            <person name="Boukhgalter B."/>
            <person name="Bourzgui I."/>
            <person name="Brown A."/>
            <person name="Cahill P."/>
            <person name="Channer S."/>
            <person name="Cheshatsang Y."/>
            <person name="Chuda L."/>
            <person name="Citroen M."/>
            <person name="Collymore A."/>
            <person name="Cooke P."/>
            <person name="Costello M."/>
            <person name="D'Aco K."/>
            <person name="Daza R."/>
            <person name="De Haan G."/>
            <person name="DeGray S."/>
            <person name="DeMaso C."/>
            <person name="Dhargay N."/>
            <person name="Dooley K."/>
            <person name="Dooley E."/>
            <person name="Doricent M."/>
            <person name="Dorje P."/>
            <person name="Dorjee K."/>
            <person name="Dupes A."/>
            <person name="Elong R."/>
            <person name="Falk J."/>
            <person name="Farina A."/>
            <person name="Faro S."/>
            <person name="Ferguson D."/>
            <person name="Fisher S."/>
            <person name="Foley C.D."/>
            <person name="Franke A."/>
            <person name="Friedrich D."/>
            <person name="Gadbois L."/>
            <person name="Gearin G."/>
            <person name="Gearin C.R."/>
            <person name="Giannoukos G."/>
            <person name="Goode T."/>
            <person name="Graham J."/>
            <person name="Grandbois E."/>
            <person name="Grewal S."/>
            <person name="Gyaltsen K."/>
            <person name="Hafez N."/>
            <person name="Hagos B."/>
            <person name="Hall J."/>
            <person name="Henson C."/>
            <person name="Hollinger A."/>
            <person name="Honan T."/>
            <person name="Huard M.D."/>
            <person name="Hughes L."/>
            <person name="Hurhula B."/>
            <person name="Husby M.E."/>
            <person name="Kamat A."/>
            <person name="Kanga B."/>
            <person name="Kashin S."/>
            <person name="Khazanovich D."/>
            <person name="Kisner P."/>
            <person name="Lance K."/>
            <person name="Lara M."/>
            <person name="Lee W."/>
            <person name="Lennon N."/>
            <person name="Letendre F."/>
            <person name="LeVine R."/>
            <person name="Lipovsky A."/>
            <person name="Liu X."/>
            <person name="Liu J."/>
            <person name="Liu S."/>
            <person name="Lokyitsang T."/>
            <person name="Lokyitsang Y."/>
            <person name="Lubonja R."/>
            <person name="Lui A."/>
            <person name="MacDonald P."/>
            <person name="Magnisalis V."/>
            <person name="Maru K."/>
            <person name="Matthews C."/>
            <person name="McCusker W."/>
            <person name="McDonough S."/>
            <person name="Mehta T."/>
            <person name="Meldrim J."/>
            <person name="Meneus L."/>
            <person name="Mihai O."/>
            <person name="Mihalev A."/>
            <person name="Mihova T."/>
            <person name="Mittelman R."/>
            <person name="Mlenga V."/>
            <person name="Montmayeur A."/>
            <person name="Mulrain L."/>
            <person name="Navidi A."/>
            <person name="Naylor J."/>
            <person name="Negash T."/>
            <person name="Nguyen T."/>
            <person name="Nguyen N."/>
            <person name="Nicol R."/>
            <person name="Norbu C."/>
            <person name="Norbu N."/>
            <person name="Novod N."/>
            <person name="O'Neill B."/>
            <person name="Osman S."/>
            <person name="Markiewicz E."/>
            <person name="Oyono O.L."/>
            <person name="Patti C."/>
            <person name="Phunkhang P."/>
            <person name="Pierre F."/>
            <person name="Priest M."/>
            <person name="Raghuraman S."/>
            <person name="Rege F."/>
            <person name="Reyes R."/>
            <person name="Rise C."/>
            <person name="Rogov P."/>
            <person name="Ross K."/>
            <person name="Ryan E."/>
            <person name="Settipalli S."/>
            <person name="Shea T."/>
            <person name="Sherpa N."/>
            <person name="Shi L."/>
            <person name="Shih D."/>
            <person name="Sparrow T."/>
            <person name="Spaulding J."/>
            <person name="Stalker J."/>
            <person name="Stange-Thomann N."/>
            <person name="Stavropoulos S."/>
            <person name="Stone C."/>
            <person name="Strader C."/>
            <person name="Tesfaye S."/>
            <person name="Thomson T."/>
            <person name="Thoulutsang Y."/>
            <person name="Thoulutsang D."/>
            <person name="Topham K."/>
            <person name="Topping I."/>
            <person name="Tsamla T."/>
            <person name="Vassiliev H."/>
            <person name="Vo A."/>
            <person name="Wangchuk T."/>
            <person name="Wangdi T."/>
            <person name="Weiand M."/>
            <person name="Wilkinson J."/>
            <person name="Wilson A."/>
            <person name="Yadav S."/>
            <person name="Young G."/>
            <person name="Yu Q."/>
            <person name="Zembek L."/>
            <person name="Zhong D."/>
            <person name="Zimmer A."/>
            <person name="Zwirko Z."/>
            <person name="Jaffe D.B."/>
            <person name="Alvarez P."/>
            <person name="Brockman W."/>
            <person name="Butler J."/>
            <person name="Chin C."/>
            <person name="Gnerre S."/>
            <person name="Grabherr M."/>
            <person name="Kleber M."/>
            <person name="Mauceli E."/>
            <person name="MacCallum I."/>
        </authorList>
    </citation>
    <scope>NUCLEOTIDE SEQUENCE [LARGE SCALE GENOMIC DNA]</scope>
    <source>
        <strain evidence="3">Tucson 14030-0811.24</strain>
    </source>
</reference>
<dbReference type="InParanoid" id="B4MYY3"/>
<keyword evidence="3" id="KW-1185">Reference proteome</keyword>
<organism evidence="2 3">
    <name type="scientific">Drosophila willistoni</name>
    <name type="common">Fruit fly</name>
    <dbReference type="NCBI Taxonomy" id="7260"/>
    <lineage>
        <taxon>Eukaryota</taxon>
        <taxon>Metazoa</taxon>
        <taxon>Ecdysozoa</taxon>
        <taxon>Arthropoda</taxon>
        <taxon>Hexapoda</taxon>
        <taxon>Insecta</taxon>
        <taxon>Pterygota</taxon>
        <taxon>Neoptera</taxon>
        <taxon>Endopterygota</taxon>
        <taxon>Diptera</taxon>
        <taxon>Brachycera</taxon>
        <taxon>Muscomorpha</taxon>
        <taxon>Ephydroidea</taxon>
        <taxon>Drosophilidae</taxon>
        <taxon>Drosophila</taxon>
        <taxon>Sophophora</taxon>
    </lineage>
</organism>
<dbReference type="InterPro" id="IPR042089">
    <property type="entry name" value="Peptidase_M13_dom_2"/>
</dbReference>
<evidence type="ECO:0000313" key="3">
    <source>
        <dbReference type="Proteomes" id="UP000007798"/>
    </source>
</evidence>
<dbReference type="Gene3D" id="3.40.390.10">
    <property type="entry name" value="Collagenase (Catalytic Domain)"/>
    <property type="match status" value="2"/>
</dbReference>
<dbReference type="OrthoDB" id="7925137at2759"/>